<feature type="compositionally biased region" description="Low complexity" evidence="1">
    <location>
        <begin position="12"/>
        <end position="23"/>
    </location>
</feature>
<gene>
    <name evidence="3" type="ordered locus">KSE_55310</name>
</gene>
<dbReference type="STRING" id="452652.KSE_55310"/>
<evidence type="ECO:0000256" key="1">
    <source>
        <dbReference type="SAM" id="MobiDB-lite"/>
    </source>
</evidence>
<accession>E4NIH6</accession>
<dbReference type="Gene3D" id="1.20.120.450">
    <property type="entry name" value="dinb family like domain"/>
    <property type="match status" value="1"/>
</dbReference>
<evidence type="ECO:0000313" key="3">
    <source>
        <dbReference type="EMBL" id="BAJ31306.1"/>
    </source>
</evidence>
<reference evidence="3 4" key="1">
    <citation type="journal article" date="2010" name="DNA Res.">
        <title>Genome sequence of Kitasatospora setae NBRC 14216T: an evolutionary snapshot of the family Streptomycetaceae.</title>
        <authorList>
            <person name="Ichikawa N."/>
            <person name="Oguchi A."/>
            <person name="Ikeda H."/>
            <person name="Ishikawa J."/>
            <person name="Kitani S."/>
            <person name="Watanabe Y."/>
            <person name="Nakamura S."/>
            <person name="Katano Y."/>
            <person name="Kishi E."/>
            <person name="Sasagawa M."/>
            <person name="Ankai A."/>
            <person name="Fukui S."/>
            <person name="Hashimoto Y."/>
            <person name="Kamata S."/>
            <person name="Otoguro M."/>
            <person name="Tanikawa S."/>
            <person name="Nihira T."/>
            <person name="Horinouchi S."/>
            <person name="Ohnishi Y."/>
            <person name="Hayakawa M."/>
            <person name="Kuzuyama T."/>
            <person name="Arisawa A."/>
            <person name="Nomoto F."/>
            <person name="Miura H."/>
            <person name="Takahashi Y."/>
            <person name="Fujita N."/>
        </authorList>
    </citation>
    <scope>NUCLEOTIDE SEQUENCE [LARGE SCALE GENOMIC DNA]</scope>
    <source>
        <strain evidence="4">ATCC 33774 / DSM 43861 / JCM 3304 / KCC A-0304 / NBRC 14216 / KM-6054</strain>
    </source>
</reference>
<dbReference type="KEGG" id="ksk:KSE_55310"/>
<feature type="region of interest" description="Disordered" evidence="1">
    <location>
        <begin position="1"/>
        <end position="23"/>
    </location>
</feature>
<dbReference type="eggNOG" id="ENOG5031RF6">
    <property type="taxonomic scope" value="Bacteria"/>
</dbReference>
<dbReference type="GO" id="GO:0050077">
    <property type="term" value="F:maleylpyruvate isomerase activity"/>
    <property type="evidence" value="ECO:0007669"/>
    <property type="project" value="UniProtKB-EC"/>
</dbReference>
<evidence type="ECO:0000259" key="2">
    <source>
        <dbReference type="Pfam" id="PF11716"/>
    </source>
</evidence>
<dbReference type="Proteomes" id="UP000007076">
    <property type="component" value="Chromosome"/>
</dbReference>
<dbReference type="EC" id="5.2.1.4" evidence="3"/>
<feature type="region of interest" description="Disordered" evidence="1">
    <location>
        <begin position="238"/>
        <end position="260"/>
    </location>
</feature>
<dbReference type="AlphaFoldDB" id="E4NIH6"/>
<name>E4NIH6_KITSK</name>
<keyword evidence="3" id="KW-0670">Pyruvate</keyword>
<keyword evidence="3" id="KW-0413">Isomerase</keyword>
<dbReference type="SUPFAM" id="SSF109854">
    <property type="entry name" value="DinB/YfiT-like putative metalloenzymes"/>
    <property type="match status" value="1"/>
</dbReference>
<dbReference type="NCBIfam" id="TIGR03083">
    <property type="entry name" value="maleylpyruvate isomerase family mycothiol-dependent enzyme"/>
    <property type="match status" value="1"/>
</dbReference>
<feature type="domain" description="Mycothiol-dependent maleylpyruvate isomerase metal-binding" evidence="2">
    <location>
        <begin position="27"/>
        <end position="161"/>
    </location>
</feature>
<dbReference type="GO" id="GO:0046872">
    <property type="term" value="F:metal ion binding"/>
    <property type="evidence" value="ECO:0007669"/>
    <property type="project" value="InterPro"/>
</dbReference>
<dbReference type="InterPro" id="IPR036527">
    <property type="entry name" value="SCP2_sterol-bd_dom_sf"/>
</dbReference>
<keyword evidence="4" id="KW-1185">Reference proteome</keyword>
<dbReference type="SUPFAM" id="SSF55718">
    <property type="entry name" value="SCP-like"/>
    <property type="match status" value="1"/>
</dbReference>
<evidence type="ECO:0000313" key="4">
    <source>
        <dbReference type="Proteomes" id="UP000007076"/>
    </source>
</evidence>
<dbReference type="EMBL" id="AP010968">
    <property type="protein sequence ID" value="BAJ31306.1"/>
    <property type="molecule type" value="Genomic_DNA"/>
</dbReference>
<dbReference type="HOGENOM" id="CLU_077935_0_0_11"/>
<dbReference type="PATRIC" id="fig|452652.3.peg.5536"/>
<sequence length="260" mass="27362">MSDPTTGPTSPEAAAEAAAEQLRATAESTELLLHTLAELEPAAVGEPSALPGWTRGHVLAHLARNADSLVNLLTGARTGTDVPQYATPESRDADIEAGAGRPLAEQLADVRDSQRRFLAAAALLAPEDWTAPVTHRSGHVFPAWQIPAKRLAELEYHHVDLNAGYTPAHWPEPFAIAEFRRLGERFAAEPGLPGVLLVAEDAGLEARIGGGPAELTAEGPVRALTGWLSGRSNGDGLQVHRGDEGLVDPRAALPPLPPMG</sequence>
<dbReference type="Pfam" id="PF11716">
    <property type="entry name" value="MDMPI_N"/>
    <property type="match status" value="1"/>
</dbReference>
<dbReference type="InterPro" id="IPR024344">
    <property type="entry name" value="MDMPI_metal-binding"/>
</dbReference>
<dbReference type="InterPro" id="IPR034660">
    <property type="entry name" value="DinB/YfiT-like"/>
</dbReference>
<proteinExistence type="predicted"/>
<dbReference type="InterPro" id="IPR017517">
    <property type="entry name" value="Maleyloyr_isom"/>
</dbReference>
<organism evidence="3 4">
    <name type="scientific">Kitasatospora setae (strain ATCC 33774 / DSM 43861 / JCM 3304 / KCC A-0304 / NBRC 14216 / KM-6054)</name>
    <name type="common">Streptomyces setae</name>
    <dbReference type="NCBI Taxonomy" id="452652"/>
    <lineage>
        <taxon>Bacteria</taxon>
        <taxon>Bacillati</taxon>
        <taxon>Actinomycetota</taxon>
        <taxon>Actinomycetes</taxon>
        <taxon>Kitasatosporales</taxon>
        <taxon>Streptomycetaceae</taxon>
        <taxon>Kitasatospora</taxon>
    </lineage>
</organism>
<dbReference type="RefSeq" id="WP_014138603.1">
    <property type="nucleotide sequence ID" value="NC_016109.1"/>
</dbReference>
<protein>
    <submittedName>
        <fullName evidence="3">Putative mycothiol-dependent maleylpyruvate isomerase</fullName>
        <ecNumber evidence="3">5.2.1.4</ecNumber>
    </submittedName>
</protein>